<reference evidence="1" key="1">
    <citation type="journal article" date="2020" name="Fungal Divers.">
        <title>Resolving the Mortierellaceae phylogeny through synthesis of multi-gene phylogenetics and phylogenomics.</title>
        <authorList>
            <person name="Vandepol N."/>
            <person name="Liber J."/>
            <person name="Desiro A."/>
            <person name="Na H."/>
            <person name="Kennedy M."/>
            <person name="Barry K."/>
            <person name="Grigoriev I.V."/>
            <person name="Miller A.N."/>
            <person name="O'Donnell K."/>
            <person name="Stajich J.E."/>
            <person name="Bonito G."/>
        </authorList>
    </citation>
    <scope>NUCLEOTIDE SEQUENCE</scope>
    <source>
        <strain evidence="1">NVP1</strain>
    </source>
</reference>
<dbReference type="EMBL" id="JAAAUY010000208">
    <property type="protein sequence ID" value="KAF9333342.1"/>
    <property type="molecule type" value="Genomic_DNA"/>
</dbReference>
<keyword evidence="2" id="KW-1185">Reference proteome</keyword>
<gene>
    <name evidence="1" type="ORF">BG006_003757</name>
</gene>
<evidence type="ECO:0000313" key="2">
    <source>
        <dbReference type="Proteomes" id="UP000696485"/>
    </source>
</evidence>
<dbReference type="AlphaFoldDB" id="A0A9P5SRI5"/>
<protein>
    <submittedName>
        <fullName evidence="1">Uncharacterized protein</fullName>
    </submittedName>
</protein>
<sequence length="120" mass="13724">MSLLFKGLMRSSDKNITSLLCRRLEELKLGHIRFYKSRDSPPESWRQDQCLEMTLASGLGELTGLKKLAGMEEAGRDGRSWPGWTCPSWITLLVYPELEWIQDTWPKLHKITGLFGAISI</sequence>
<accession>A0A9P5SRI5</accession>
<comment type="caution">
    <text evidence="1">The sequence shown here is derived from an EMBL/GenBank/DDBJ whole genome shotgun (WGS) entry which is preliminary data.</text>
</comment>
<name>A0A9P5SRI5_9FUNG</name>
<proteinExistence type="predicted"/>
<organism evidence="1 2">
    <name type="scientific">Podila minutissima</name>
    <dbReference type="NCBI Taxonomy" id="64525"/>
    <lineage>
        <taxon>Eukaryota</taxon>
        <taxon>Fungi</taxon>
        <taxon>Fungi incertae sedis</taxon>
        <taxon>Mucoromycota</taxon>
        <taxon>Mortierellomycotina</taxon>
        <taxon>Mortierellomycetes</taxon>
        <taxon>Mortierellales</taxon>
        <taxon>Mortierellaceae</taxon>
        <taxon>Podila</taxon>
    </lineage>
</organism>
<dbReference type="Proteomes" id="UP000696485">
    <property type="component" value="Unassembled WGS sequence"/>
</dbReference>
<evidence type="ECO:0000313" key="1">
    <source>
        <dbReference type="EMBL" id="KAF9333342.1"/>
    </source>
</evidence>